<evidence type="ECO:0000259" key="4">
    <source>
        <dbReference type="PROSITE" id="PS52004"/>
    </source>
</evidence>
<name>A0AA36NNA7_9DINO</name>
<dbReference type="Pfam" id="PF00109">
    <property type="entry name" value="ketoacyl-synt"/>
    <property type="match status" value="1"/>
</dbReference>
<dbReference type="PANTHER" id="PTHR43775:SF37">
    <property type="entry name" value="SI:DKEY-61P9.11"/>
    <property type="match status" value="1"/>
</dbReference>
<keyword evidence="1" id="KW-0596">Phosphopantetheine</keyword>
<feature type="domain" description="Ketosynthase family 3 (KS3)" evidence="4">
    <location>
        <begin position="1"/>
        <end position="306"/>
    </location>
</feature>
<dbReference type="Pfam" id="PF02801">
    <property type="entry name" value="Ketoacyl-synt_C"/>
    <property type="match status" value="1"/>
</dbReference>
<dbReference type="CDD" id="cd00833">
    <property type="entry name" value="PKS"/>
    <property type="match status" value="1"/>
</dbReference>
<dbReference type="SMART" id="SM00825">
    <property type="entry name" value="PKS_KS"/>
    <property type="match status" value="1"/>
</dbReference>
<evidence type="ECO:0000313" key="6">
    <source>
        <dbReference type="Proteomes" id="UP001178507"/>
    </source>
</evidence>
<accession>A0AA36NNA7</accession>
<dbReference type="Gene3D" id="3.40.47.10">
    <property type="match status" value="1"/>
</dbReference>
<dbReference type="PANTHER" id="PTHR43775">
    <property type="entry name" value="FATTY ACID SYNTHASE"/>
    <property type="match status" value="1"/>
</dbReference>
<dbReference type="GO" id="GO:0006633">
    <property type="term" value="P:fatty acid biosynthetic process"/>
    <property type="evidence" value="ECO:0007669"/>
    <property type="project" value="TreeGrafter"/>
</dbReference>
<evidence type="ECO:0000256" key="1">
    <source>
        <dbReference type="ARBA" id="ARBA00022450"/>
    </source>
</evidence>
<protein>
    <recommendedName>
        <fullName evidence="4">Ketosynthase family 3 (KS3) domain-containing protein</fullName>
    </recommendedName>
</protein>
<evidence type="ECO:0000313" key="5">
    <source>
        <dbReference type="EMBL" id="CAJ1411278.1"/>
    </source>
</evidence>
<dbReference type="InterPro" id="IPR014031">
    <property type="entry name" value="Ketoacyl_synth_C"/>
</dbReference>
<keyword evidence="2" id="KW-0597">Phosphoprotein</keyword>
<dbReference type="EMBL" id="CAUJNA010003865">
    <property type="protein sequence ID" value="CAJ1411278.1"/>
    <property type="molecule type" value="Genomic_DNA"/>
</dbReference>
<dbReference type="InterPro" id="IPR014030">
    <property type="entry name" value="Ketoacyl_synth_N"/>
</dbReference>
<dbReference type="SUPFAM" id="SSF53901">
    <property type="entry name" value="Thiolase-like"/>
    <property type="match status" value="2"/>
</dbReference>
<keyword evidence="6" id="KW-1185">Reference proteome</keyword>
<gene>
    <name evidence="5" type="ORF">EVOR1521_LOCUS31888</name>
</gene>
<keyword evidence="3" id="KW-0808">Transferase</keyword>
<dbReference type="InterPro" id="IPR020841">
    <property type="entry name" value="PKS_Beta-ketoAc_synthase_dom"/>
</dbReference>
<sequence length="364" mass="38623">MGWRVLWNGQFPGGQFPRAITSNRTSFLLGIMGPSTSIDCDQSSAGMALMLGGAAVTPANERRSSSGGDSEAAICGGVFLQMTPFMWPRFNAYMNPNGRCFSFDQCANGYVRGECCASAALKPYAEKVGNQLSVIEGPVVGTMVGWRMTNNGRSAGLHAPSGPAEQEAVADAIRHAGISPLDLDAMECHAAGSLLSDGVEVVSAATVCRGGEGGDREMLILGGVKTNVGAQQEACGITSFLKVLYNISLANNAPTIHLKQLNPHIELGEAAVCFNSEALAYRDSRAFHGMSTRGMGGTNINLICWFSADGTRVPIVKPKMLRASFSFWPGGGGILESEFKSSELHVRMAIGFMTFTVPRRKPVQ</sequence>
<evidence type="ECO:0000256" key="2">
    <source>
        <dbReference type="ARBA" id="ARBA00022553"/>
    </source>
</evidence>
<dbReference type="InterPro" id="IPR050091">
    <property type="entry name" value="PKS_NRPS_Biosynth_Enz"/>
</dbReference>
<dbReference type="PROSITE" id="PS52004">
    <property type="entry name" value="KS3_2"/>
    <property type="match status" value="1"/>
</dbReference>
<dbReference type="AlphaFoldDB" id="A0AA36NNA7"/>
<dbReference type="Proteomes" id="UP001178507">
    <property type="component" value="Unassembled WGS sequence"/>
</dbReference>
<dbReference type="GO" id="GO:0004312">
    <property type="term" value="F:fatty acid synthase activity"/>
    <property type="evidence" value="ECO:0007669"/>
    <property type="project" value="TreeGrafter"/>
</dbReference>
<organism evidence="5 6">
    <name type="scientific">Effrenium voratum</name>
    <dbReference type="NCBI Taxonomy" id="2562239"/>
    <lineage>
        <taxon>Eukaryota</taxon>
        <taxon>Sar</taxon>
        <taxon>Alveolata</taxon>
        <taxon>Dinophyceae</taxon>
        <taxon>Suessiales</taxon>
        <taxon>Symbiodiniaceae</taxon>
        <taxon>Effrenium</taxon>
    </lineage>
</organism>
<dbReference type="InterPro" id="IPR016039">
    <property type="entry name" value="Thiolase-like"/>
</dbReference>
<comment type="similarity">
    <text evidence="3">Belongs to the thiolase-like superfamily. Beta-ketoacyl-ACP synthases family.</text>
</comment>
<proteinExistence type="inferred from homology"/>
<reference evidence="5" key="1">
    <citation type="submission" date="2023-08" db="EMBL/GenBank/DDBJ databases">
        <authorList>
            <person name="Chen Y."/>
            <person name="Shah S."/>
            <person name="Dougan E. K."/>
            <person name="Thang M."/>
            <person name="Chan C."/>
        </authorList>
    </citation>
    <scope>NUCLEOTIDE SEQUENCE</scope>
</reference>
<comment type="caution">
    <text evidence="5">The sequence shown here is derived from an EMBL/GenBank/DDBJ whole genome shotgun (WGS) entry which is preliminary data.</text>
</comment>
<evidence type="ECO:0000256" key="3">
    <source>
        <dbReference type="RuleBase" id="RU003694"/>
    </source>
</evidence>